<name>A0A8S0XZM9_CYCAE</name>
<evidence type="ECO:0000313" key="3">
    <source>
        <dbReference type="EMBL" id="CAA7269851.1"/>
    </source>
</evidence>
<organism evidence="3 4">
    <name type="scientific">Cyclocybe aegerita</name>
    <name type="common">Black poplar mushroom</name>
    <name type="synonym">Agrocybe aegerita</name>
    <dbReference type="NCBI Taxonomy" id="1973307"/>
    <lineage>
        <taxon>Eukaryota</taxon>
        <taxon>Fungi</taxon>
        <taxon>Dikarya</taxon>
        <taxon>Basidiomycota</taxon>
        <taxon>Agaricomycotina</taxon>
        <taxon>Agaricomycetes</taxon>
        <taxon>Agaricomycetidae</taxon>
        <taxon>Agaricales</taxon>
        <taxon>Agaricineae</taxon>
        <taxon>Bolbitiaceae</taxon>
        <taxon>Cyclocybe</taxon>
    </lineage>
</organism>
<feature type="region of interest" description="Disordered" evidence="1">
    <location>
        <begin position="79"/>
        <end position="106"/>
    </location>
</feature>
<evidence type="ECO:0000256" key="2">
    <source>
        <dbReference type="SAM" id="SignalP"/>
    </source>
</evidence>
<dbReference type="Proteomes" id="UP000467700">
    <property type="component" value="Unassembled WGS sequence"/>
</dbReference>
<dbReference type="EMBL" id="CACVBS010000081">
    <property type="protein sequence ID" value="CAA7269851.1"/>
    <property type="molecule type" value="Genomic_DNA"/>
</dbReference>
<evidence type="ECO:0000313" key="4">
    <source>
        <dbReference type="Proteomes" id="UP000467700"/>
    </source>
</evidence>
<protein>
    <submittedName>
        <fullName evidence="3">Uncharacterized protein</fullName>
    </submittedName>
</protein>
<sequence length="126" mass="13528">MSFSSLLHLWSSLRGFLSIVYPSSGLPVSERCPQAPRPLSQDLMLALLSPLHFLCSSSICGQDASLTGPEGDVLDYNALPDSHPPTSPGPSCSTTSRRHARLPPLGPGMRIRHPIPIVDWTPSSCP</sequence>
<keyword evidence="4" id="KW-1185">Reference proteome</keyword>
<accession>A0A8S0XZM9</accession>
<feature type="chain" id="PRO_5035837275" evidence="2">
    <location>
        <begin position="26"/>
        <end position="126"/>
    </location>
</feature>
<gene>
    <name evidence="3" type="ORF">AAE3_LOCUS12091</name>
</gene>
<feature type="signal peptide" evidence="2">
    <location>
        <begin position="1"/>
        <end position="25"/>
    </location>
</feature>
<proteinExistence type="predicted"/>
<dbReference type="AlphaFoldDB" id="A0A8S0XZM9"/>
<evidence type="ECO:0000256" key="1">
    <source>
        <dbReference type="SAM" id="MobiDB-lite"/>
    </source>
</evidence>
<comment type="caution">
    <text evidence="3">The sequence shown here is derived from an EMBL/GenBank/DDBJ whole genome shotgun (WGS) entry which is preliminary data.</text>
</comment>
<reference evidence="3 4" key="1">
    <citation type="submission" date="2020-01" db="EMBL/GenBank/DDBJ databases">
        <authorList>
            <person name="Gupta K D."/>
        </authorList>
    </citation>
    <scope>NUCLEOTIDE SEQUENCE [LARGE SCALE GENOMIC DNA]</scope>
</reference>
<keyword evidence="2" id="KW-0732">Signal</keyword>